<name>A0A9D1TNU8_9SPIO</name>
<dbReference type="AlphaFoldDB" id="A0A9D1TNU8"/>
<protein>
    <submittedName>
        <fullName evidence="1">Uncharacterized protein</fullName>
    </submittedName>
</protein>
<gene>
    <name evidence="1" type="ORF">IAB12_03220</name>
</gene>
<organism evidence="1 2">
    <name type="scientific">Candidatus Ornithospirochaeta avicola</name>
    <dbReference type="NCBI Taxonomy" id="2840896"/>
    <lineage>
        <taxon>Bacteria</taxon>
        <taxon>Pseudomonadati</taxon>
        <taxon>Spirochaetota</taxon>
        <taxon>Spirochaetia</taxon>
        <taxon>Spirochaetales</taxon>
        <taxon>Spirochaetaceae</taxon>
        <taxon>Spirochaetaceae incertae sedis</taxon>
        <taxon>Candidatus Ornithospirochaeta</taxon>
    </lineage>
</organism>
<sequence>MSSVIHYFDAEVKGVVCLYIQGWKNPYLIINVYDHDVGTTIEKVSIVTATVHATLKK</sequence>
<evidence type="ECO:0000313" key="2">
    <source>
        <dbReference type="Proteomes" id="UP000823936"/>
    </source>
</evidence>
<dbReference type="Proteomes" id="UP000823936">
    <property type="component" value="Unassembled WGS sequence"/>
</dbReference>
<evidence type="ECO:0000313" key="1">
    <source>
        <dbReference type="EMBL" id="HIV98775.1"/>
    </source>
</evidence>
<accession>A0A9D1TNU8</accession>
<reference evidence="1" key="1">
    <citation type="journal article" date="2021" name="PeerJ">
        <title>Extensive microbial diversity within the chicken gut microbiome revealed by metagenomics and culture.</title>
        <authorList>
            <person name="Gilroy R."/>
            <person name="Ravi A."/>
            <person name="Getino M."/>
            <person name="Pursley I."/>
            <person name="Horton D.L."/>
            <person name="Alikhan N.F."/>
            <person name="Baker D."/>
            <person name="Gharbi K."/>
            <person name="Hall N."/>
            <person name="Watson M."/>
            <person name="Adriaenssens E.M."/>
            <person name="Foster-Nyarko E."/>
            <person name="Jarju S."/>
            <person name="Secka A."/>
            <person name="Antonio M."/>
            <person name="Oren A."/>
            <person name="Chaudhuri R.R."/>
            <person name="La Ragione R."/>
            <person name="Hildebrand F."/>
            <person name="Pallen M.J."/>
        </authorList>
    </citation>
    <scope>NUCLEOTIDE SEQUENCE</scope>
    <source>
        <strain evidence="1">Gambia11-129</strain>
    </source>
</reference>
<dbReference type="EMBL" id="DXHU01000015">
    <property type="protein sequence ID" value="HIV98775.1"/>
    <property type="molecule type" value="Genomic_DNA"/>
</dbReference>
<proteinExistence type="predicted"/>
<comment type="caution">
    <text evidence="1">The sequence shown here is derived from an EMBL/GenBank/DDBJ whole genome shotgun (WGS) entry which is preliminary data.</text>
</comment>
<reference evidence="1" key="2">
    <citation type="submission" date="2021-04" db="EMBL/GenBank/DDBJ databases">
        <authorList>
            <person name="Gilroy R."/>
        </authorList>
    </citation>
    <scope>NUCLEOTIDE SEQUENCE</scope>
    <source>
        <strain evidence="1">Gambia11-129</strain>
    </source>
</reference>